<dbReference type="Proteomes" id="UP001499863">
    <property type="component" value="Unassembled WGS sequence"/>
</dbReference>
<dbReference type="RefSeq" id="WP_344338755.1">
    <property type="nucleotide sequence ID" value="NZ_BAAAKJ010000247.1"/>
</dbReference>
<comment type="caution">
    <text evidence="2">The sequence shown here is derived from an EMBL/GenBank/DDBJ whole genome shotgun (WGS) entry which is preliminary data.</text>
</comment>
<name>A0ABP4J0X6_9ACTN</name>
<evidence type="ECO:0000313" key="2">
    <source>
        <dbReference type="EMBL" id="GAA1402256.1"/>
    </source>
</evidence>
<sequence length="259" mass="28350">MSKLWFGEWWPLLAGWTAAWVAVLASLALLVRLGLRELRAKRLTELDLTQGICVYLDESVITDQFQMGRHSEALTKEVWHRISKGGSAQAELPGVPVGFGLERADEMLTYYVQRHAPVEVIGVLLKVIEENHGIVRANLRTGTVVRNLALVKLLTDLGRSDPVPASTLLSHAEEYVLIKGRFRPAARTSDDPAGTTVFIAPYSGARTPAPAAHVRVVCENSGLRGKRPAEEFSGRCLGKVRGWNAGDGALDIHPVAIFQ</sequence>
<keyword evidence="1" id="KW-0812">Transmembrane</keyword>
<accession>A0ABP4J0X6</accession>
<keyword evidence="1" id="KW-0472">Membrane</keyword>
<evidence type="ECO:0000256" key="1">
    <source>
        <dbReference type="SAM" id="Phobius"/>
    </source>
</evidence>
<evidence type="ECO:0000313" key="3">
    <source>
        <dbReference type="Proteomes" id="UP001499863"/>
    </source>
</evidence>
<organism evidence="2 3">
    <name type="scientific">Kitasatospora putterlickiae</name>
    <dbReference type="NCBI Taxonomy" id="221725"/>
    <lineage>
        <taxon>Bacteria</taxon>
        <taxon>Bacillati</taxon>
        <taxon>Actinomycetota</taxon>
        <taxon>Actinomycetes</taxon>
        <taxon>Kitasatosporales</taxon>
        <taxon>Streptomycetaceae</taxon>
        <taxon>Kitasatospora</taxon>
    </lineage>
</organism>
<keyword evidence="3" id="KW-1185">Reference proteome</keyword>
<protein>
    <submittedName>
        <fullName evidence="2">Uncharacterized protein</fullName>
    </submittedName>
</protein>
<dbReference type="EMBL" id="BAAAKJ010000247">
    <property type="protein sequence ID" value="GAA1402256.1"/>
    <property type="molecule type" value="Genomic_DNA"/>
</dbReference>
<proteinExistence type="predicted"/>
<gene>
    <name evidence="2" type="ORF">GCM10009639_45500</name>
</gene>
<reference evidence="3" key="1">
    <citation type="journal article" date="2019" name="Int. J. Syst. Evol. Microbiol.">
        <title>The Global Catalogue of Microorganisms (GCM) 10K type strain sequencing project: providing services to taxonomists for standard genome sequencing and annotation.</title>
        <authorList>
            <consortium name="The Broad Institute Genomics Platform"/>
            <consortium name="The Broad Institute Genome Sequencing Center for Infectious Disease"/>
            <person name="Wu L."/>
            <person name="Ma J."/>
        </authorList>
    </citation>
    <scope>NUCLEOTIDE SEQUENCE [LARGE SCALE GENOMIC DNA]</scope>
    <source>
        <strain evidence="3">JCM 12393</strain>
    </source>
</reference>
<keyword evidence="1" id="KW-1133">Transmembrane helix</keyword>
<feature type="transmembrane region" description="Helical" evidence="1">
    <location>
        <begin position="12"/>
        <end position="35"/>
    </location>
</feature>